<dbReference type="EMBL" id="JBHFFA010000008">
    <property type="protein sequence ID" value="KAL2608839.1"/>
    <property type="molecule type" value="Genomic_DNA"/>
</dbReference>
<name>A0ABD1XIS1_9MARC</name>
<dbReference type="InterPro" id="IPR050279">
    <property type="entry name" value="Plant_def-hormone_signal"/>
</dbReference>
<dbReference type="InterPro" id="IPR000916">
    <property type="entry name" value="Bet_v_I/MLP"/>
</dbReference>
<dbReference type="Pfam" id="PF00407">
    <property type="entry name" value="Bet_v_1"/>
    <property type="match status" value="1"/>
</dbReference>
<feature type="domain" description="Bet v I/Major latex protein" evidence="2">
    <location>
        <begin position="4"/>
        <end position="152"/>
    </location>
</feature>
<reference evidence="3 4" key="1">
    <citation type="submission" date="2024-09" db="EMBL/GenBank/DDBJ databases">
        <title>Chromosome-scale assembly of Riccia fluitans.</title>
        <authorList>
            <person name="Paukszto L."/>
            <person name="Sawicki J."/>
            <person name="Karawczyk K."/>
            <person name="Piernik-Szablinska J."/>
            <person name="Szczecinska M."/>
            <person name="Mazdziarz M."/>
        </authorList>
    </citation>
    <scope>NUCLEOTIDE SEQUENCE [LARGE SCALE GENOMIC DNA]</scope>
    <source>
        <strain evidence="3">Rf_01</strain>
        <tissue evidence="3">Aerial parts of the thallus</tissue>
    </source>
</reference>
<dbReference type="Gene3D" id="3.30.530.20">
    <property type="match status" value="1"/>
</dbReference>
<dbReference type="PRINTS" id="PR00634">
    <property type="entry name" value="BETALLERGEN"/>
</dbReference>
<comment type="similarity">
    <text evidence="1">Belongs to the BetVI family.</text>
</comment>
<proteinExistence type="inferred from homology"/>
<evidence type="ECO:0000313" key="4">
    <source>
        <dbReference type="Proteomes" id="UP001605036"/>
    </source>
</evidence>
<evidence type="ECO:0000259" key="2">
    <source>
        <dbReference type="Pfam" id="PF00407"/>
    </source>
</evidence>
<accession>A0ABD1XIS1</accession>
<dbReference type="FunFam" id="3.30.530.20:FF:000007">
    <property type="entry name" value="Major pollen allergen Bet v 1-A"/>
    <property type="match status" value="1"/>
</dbReference>
<dbReference type="SUPFAM" id="SSF55961">
    <property type="entry name" value="Bet v1-like"/>
    <property type="match status" value="1"/>
</dbReference>
<protein>
    <recommendedName>
        <fullName evidence="2">Bet v I/Major latex protein domain-containing protein</fullName>
    </recommendedName>
</protein>
<evidence type="ECO:0000313" key="3">
    <source>
        <dbReference type="EMBL" id="KAL2608839.1"/>
    </source>
</evidence>
<comment type="caution">
    <text evidence="3">The sequence shown here is derived from an EMBL/GenBank/DDBJ whole genome shotgun (WGS) entry which is preliminary data.</text>
</comment>
<dbReference type="InterPro" id="IPR024949">
    <property type="entry name" value="Bet_v_I_allergen"/>
</dbReference>
<dbReference type="AlphaFoldDB" id="A0ABD1XIS1"/>
<dbReference type="InterPro" id="IPR023393">
    <property type="entry name" value="START-like_dom_sf"/>
</dbReference>
<dbReference type="PANTHER" id="PTHR31213:SF24">
    <property type="entry name" value="OS08G0374000 PROTEIN"/>
    <property type="match status" value="1"/>
</dbReference>
<organism evidence="3 4">
    <name type="scientific">Riccia fluitans</name>
    <dbReference type="NCBI Taxonomy" id="41844"/>
    <lineage>
        <taxon>Eukaryota</taxon>
        <taxon>Viridiplantae</taxon>
        <taxon>Streptophyta</taxon>
        <taxon>Embryophyta</taxon>
        <taxon>Marchantiophyta</taxon>
        <taxon>Marchantiopsida</taxon>
        <taxon>Marchantiidae</taxon>
        <taxon>Marchantiales</taxon>
        <taxon>Ricciaceae</taxon>
        <taxon>Riccia</taxon>
    </lineage>
</organism>
<gene>
    <name evidence="3" type="ORF">R1flu_027412</name>
</gene>
<evidence type="ECO:0000256" key="1">
    <source>
        <dbReference type="ARBA" id="ARBA00009744"/>
    </source>
</evidence>
<dbReference type="PANTHER" id="PTHR31213">
    <property type="entry name" value="OS08G0374000 PROTEIN-RELATED"/>
    <property type="match status" value="1"/>
</dbReference>
<sequence length="158" mass="17724">MPTFQLGVRLAVPSHSLWVAMAETTELFPKLAPHIITDIQVIEGEDAEVDSIRQIKYKSNQTGGKYVKEKIVHVDLDGMEATTTEIEGGHLSEGFTKWKMNVRIDSVDDEACSVRISVEYDHKGGFNPEASIARSQAEMRSLLKRLEQYIVKSGLYIN</sequence>
<keyword evidence="4" id="KW-1185">Reference proteome</keyword>
<dbReference type="Proteomes" id="UP001605036">
    <property type="component" value="Unassembled WGS sequence"/>
</dbReference>